<evidence type="ECO:0000259" key="6">
    <source>
        <dbReference type="PROSITE" id="PS51501"/>
    </source>
</evidence>
<feature type="region of interest" description="Disordered" evidence="5">
    <location>
        <begin position="24"/>
        <end position="46"/>
    </location>
</feature>
<proteinExistence type="predicted"/>
<dbReference type="Pfam" id="PF05180">
    <property type="entry name" value="zf-DNL"/>
    <property type="match status" value="1"/>
</dbReference>
<dbReference type="PROSITE" id="PS51501">
    <property type="entry name" value="ZF_DNL"/>
    <property type="match status" value="1"/>
</dbReference>
<accession>A0A3M7E5N2</accession>
<evidence type="ECO:0000256" key="3">
    <source>
        <dbReference type="ARBA" id="ARBA00022833"/>
    </source>
</evidence>
<dbReference type="AlphaFoldDB" id="A0A3M7E5N2"/>
<evidence type="ECO:0000256" key="2">
    <source>
        <dbReference type="ARBA" id="ARBA00022771"/>
    </source>
</evidence>
<gene>
    <name evidence="7" type="ORF">D0864_10534</name>
</gene>
<protein>
    <recommendedName>
        <fullName evidence="6">DNL-type domain-containing protein</fullName>
    </recommendedName>
</protein>
<dbReference type="PANTHER" id="PTHR20922:SF13">
    <property type="entry name" value="DNL-TYPE ZINC FINGER PROTEIN"/>
    <property type="match status" value="1"/>
</dbReference>
<keyword evidence="1" id="KW-0479">Metal-binding</keyword>
<evidence type="ECO:0000313" key="7">
    <source>
        <dbReference type="EMBL" id="RMY71902.1"/>
    </source>
</evidence>
<dbReference type="InterPro" id="IPR007853">
    <property type="entry name" value="Znf_DNL-typ"/>
</dbReference>
<evidence type="ECO:0000256" key="1">
    <source>
        <dbReference type="ARBA" id="ARBA00022723"/>
    </source>
</evidence>
<dbReference type="PANTHER" id="PTHR20922">
    <property type="entry name" value="DNL-TYPE ZINC FINGER PROTEIN"/>
    <property type="match status" value="1"/>
</dbReference>
<dbReference type="GO" id="GO:0030150">
    <property type="term" value="P:protein import into mitochondrial matrix"/>
    <property type="evidence" value="ECO:0007669"/>
    <property type="project" value="TreeGrafter"/>
</dbReference>
<evidence type="ECO:0000256" key="4">
    <source>
        <dbReference type="PROSITE-ProRule" id="PRU00834"/>
    </source>
</evidence>
<feature type="domain" description="DNL-type" evidence="6">
    <location>
        <begin position="171"/>
        <end position="264"/>
    </location>
</feature>
<evidence type="ECO:0000313" key="8">
    <source>
        <dbReference type="Proteomes" id="UP000269539"/>
    </source>
</evidence>
<keyword evidence="2 4" id="KW-0863">Zinc-finger</keyword>
<dbReference type="Proteomes" id="UP000269539">
    <property type="component" value="Unassembled WGS sequence"/>
</dbReference>
<organism evidence="7 8">
    <name type="scientific">Hortaea werneckii</name>
    <name type="common">Black yeast</name>
    <name type="synonym">Cladosporium werneckii</name>
    <dbReference type="NCBI Taxonomy" id="91943"/>
    <lineage>
        <taxon>Eukaryota</taxon>
        <taxon>Fungi</taxon>
        <taxon>Dikarya</taxon>
        <taxon>Ascomycota</taxon>
        <taxon>Pezizomycotina</taxon>
        <taxon>Dothideomycetes</taxon>
        <taxon>Dothideomycetidae</taxon>
        <taxon>Mycosphaerellales</taxon>
        <taxon>Teratosphaeriaceae</taxon>
        <taxon>Hortaea</taxon>
    </lineage>
</organism>
<dbReference type="GO" id="GO:0008270">
    <property type="term" value="F:zinc ion binding"/>
    <property type="evidence" value="ECO:0007669"/>
    <property type="project" value="UniProtKB-KW"/>
</dbReference>
<dbReference type="InterPro" id="IPR024158">
    <property type="entry name" value="Mt_import_TIM15"/>
</dbReference>
<sequence length="264" mass="29404">MGGRKWMATQYVKVKCLDRIRSSTLHQSPQARRTRVPSCSSGSENVTLRDMAPKSRIPLPAASVAATIILSHINTIMQPSRTIQRAAAQLLRSRNVNAPRHLPTQATRGLHAPTPASPSLLRTRIARQPAIYHVNQIRCESSSSSSSSAPRPLTDSEPNPQDPEEIAARKAQEPAYEMTFTCRACLERSSHRITKQAYHFGTTLITCPGCKNRHLISDHLKIFSDKNITLEDILKEKGQFLKKGRLGEDGDIEFFDDKKQTGQV</sequence>
<dbReference type="EMBL" id="QWIO01001433">
    <property type="protein sequence ID" value="RMY71902.1"/>
    <property type="molecule type" value="Genomic_DNA"/>
</dbReference>
<dbReference type="GO" id="GO:0051087">
    <property type="term" value="F:protein-folding chaperone binding"/>
    <property type="evidence" value="ECO:0007669"/>
    <property type="project" value="TreeGrafter"/>
</dbReference>
<comment type="caution">
    <text evidence="7">The sequence shown here is derived from an EMBL/GenBank/DDBJ whole genome shotgun (WGS) entry which is preliminary data.</text>
</comment>
<feature type="region of interest" description="Disordered" evidence="5">
    <location>
        <begin position="98"/>
        <end position="117"/>
    </location>
</feature>
<evidence type="ECO:0000256" key="5">
    <source>
        <dbReference type="SAM" id="MobiDB-lite"/>
    </source>
</evidence>
<name>A0A3M7E5N2_HORWE</name>
<keyword evidence="3" id="KW-0862">Zinc</keyword>
<dbReference type="VEuPathDB" id="FungiDB:BTJ68_15178"/>
<dbReference type="GO" id="GO:0006457">
    <property type="term" value="P:protein folding"/>
    <property type="evidence" value="ECO:0007669"/>
    <property type="project" value="TreeGrafter"/>
</dbReference>
<reference evidence="7 8" key="1">
    <citation type="journal article" date="2018" name="BMC Genomics">
        <title>Genomic evidence for intraspecific hybridization in a clonal and extremely halotolerant yeast.</title>
        <authorList>
            <person name="Gostincar C."/>
            <person name="Stajich J.E."/>
            <person name="Zupancic J."/>
            <person name="Zalar P."/>
            <person name="Gunde-Cimerman N."/>
        </authorList>
    </citation>
    <scope>NUCLEOTIDE SEQUENCE [LARGE SCALE GENOMIC DNA]</scope>
    <source>
        <strain evidence="7 8">EXF-10513</strain>
    </source>
</reference>
<dbReference type="GO" id="GO:0005739">
    <property type="term" value="C:mitochondrion"/>
    <property type="evidence" value="ECO:0007669"/>
    <property type="project" value="TreeGrafter"/>
</dbReference>
<dbReference type="GO" id="GO:0050821">
    <property type="term" value="P:protein stabilization"/>
    <property type="evidence" value="ECO:0007669"/>
    <property type="project" value="TreeGrafter"/>
</dbReference>
<feature type="region of interest" description="Disordered" evidence="5">
    <location>
        <begin position="137"/>
        <end position="163"/>
    </location>
</feature>